<dbReference type="eggNOG" id="arCOG03950">
    <property type="taxonomic scope" value="Archaea"/>
</dbReference>
<dbReference type="Proteomes" id="UP000009231">
    <property type="component" value="Chromosome"/>
</dbReference>
<dbReference type="EMBL" id="CP002772">
    <property type="protein sequence ID" value="AEG19087.1"/>
    <property type="molecule type" value="Genomic_DNA"/>
</dbReference>
<reference evidence="1 2" key="1">
    <citation type="journal article" date="2014" name="Int. J. Syst. Evol. Microbiol.">
        <title>Methanobacterium paludis sp. nov. and a novel strain of Methanobacterium lacus isolated from northern peatlands.</title>
        <authorList>
            <person name="Cadillo-Quiroz H."/>
            <person name="Brauer S.L."/>
            <person name="Goodson N."/>
            <person name="Yavitt J.B."/>
            <person name="Zinder S.H."/>
        </authorList>
    </citation>
    <scope>NUCLEOTIDE SEQUENCE [LARGE SCALE GENOMIC DNA]</scope>
    <source>
        <strain evidence="2">DSM 25820 / JCM 18151 / SWAN1</strain>
    </source>
</reference>
<keyword evidence="2" id="KW-1185">Reference proteome</keyword>
<accession>F6D2F5</accession>
<proteinExistence type="predicted"/>
<sequence length="228" mass="26005">MKWYLILLVILILFGGYLYISSETGDVQPLGRLSFVKLANPDMYPGHSHSELLAQYAQEKGSKCALVVHFKGTSNYLSYNDSGVYIIEMAFESSAGSTTNIDWGQALQYFVFGVPDNEWKIVVNGKEFDTYDAAWAEVMKEAKAHGQQGAIPMVWHGTVRAGSPIINPGCGFPLYYYICWKQYGRFAAYYYVIAGSIFPYINDPYRNFELQHASELQYYYTHNMLNYE</sequence>
<dbReference type="RefSeq" id="WP_013826586.1">
    <property type="nucleotide sequence ID" value="NC_015574.1"/>
</dbReference>
<name>F6D2F5_METPW</name>
<evidence type="ECO:0000313" key="2">
    <source>
        <dbReference type="Proteomes" id="UP000009231"/>
    </source>
</evidence>
<dbReference type="KEGG" id="mew:MSWAN_2079"/>
<organism evidence="1 2">
    <name type="scientific">Methanobacterium paludis (strain DSM 25820 / JCM 18151 / SWAN1)</name>
    <dbReference type="NCBI Taxonomy" id="868131"/>
    <lineage>
        <taxon>Archaea</taxon>
        <taxon>Methanobacteriati</taxon>
        <taxon>Methanobacteriota</taxon>
        <taxon>Methanomada group</taxon>
        <taxon>Methanobacteria</taxon>
        <taxon>Methanobacteriales</taxon>
        <taxon>Methanobacteriaceae</taxon>
        <taxon>Methanobacterium</taxon>
    </lineage>
</organism>
<dbReference type="OrthoDB" id="80401at2157"/>
<dbReference type="GeneID" id="10669597"/>
<dbReference type="AlphaFoldDB" id="F6D2F5"/>
<protein>
    <submittedName>
        <fullName evidence="1">Uncharacterized protein</fullName>
    </submittedName>
</protein>
<evidence type="ECO:0000313" key="1">
    <source>
        <dbReference type="EMBL" id="AEG19087.1"/>
    </source>
</evidence>
<gene>
    <name evidence="1" type="ordered locus">MSWAN_2079</name>
</gene>
<dbReference type="HOGENOM" id="CLU_1207616_0_0_2"/>